<dbReference type="AlphaFoldDB" id="A0AA43TQH0"/>
<dbReference type="InterPro" id="IPR001806">
    <property type="entry name" value="Small_GTPase"/>
</dbReference>
<dbReference type="Gene3D" id="3.40.50.300">
    <property type="entry name" value="P-loop containing nucleotide triphosphate hydrolases"/>
    <property type="match status" value="1"/>
</dbReference>
<dbReference type="GO" id="GO:0007264">
    <property type="term" value="P:small GTPase-mediated signal transduction"/>
    <property type="evidence" value="ECO:0007669"/>
    <property type="project" value="InterPro"/>
</dbReference>
<dbReference type="SUPFAM" id="SSF52540">
    <property type="entry name" value="P-loop containing nucleoside triphosphate hydrolases"/>
    <property type="match status" value="1"/>
</dbReference>
<name>A0AA43TQH0_9LECA</name>
<keyword evidence="4" id="KW-1185">Reference proteome</keyword>
<keyword evidence="1" id="KW-0547">Nucleotide-binding</keyword>
<organism evidence="3 4">
    <name type="scientific">Ramalina farinacea</name>
    <dbReference type="NCBI Taxonomy" id="258253"/>
    <lineage>
        <taxon>Eukaryota</taxon>
        <taxon>Fungi</taxon>
        <taxon>Dikarya</taxon>
        <taxon>Ascomycota</taxon>
        <taxon>Pezizomycotina</taxon>
        <taxon>Lecanoromycetes</taxon>
        <taxon>OSLEUM clade</taxon>
        <taxon>Lecanoromycetidae</taxon>
        <taxon>Lecanorales</taxon>
        <taxon>Lecanorineae</taxon>
        <taxon>Ramalinaceae</taxon>
        <taxon>Ramalina</taxon>
    </lineage>
</organism>
<gene>
    <name evidence="3" type="ORF">OHK93_006846</name>
</gene>
<evidence type="ECO:0000313" key="3">
    <source>
        <dbReference type="EMBL" id="MDI1487576.1"/>
    </source>
</evidence>
<evidence type="ECO:0008006" key="5">
    <source>
        <dbReference type="Google" id="ProtNLM"/>
    </source>
</evidence>
<protein>
    <recommendedName>
        <fullName evidence="5">P-loop containing nucleoside triphosphate hydrolase protein</fullName>
    </recommendedName>
</protein>
<keyword evidence="2" id="KW-0342">GTP-binding</keyword>
<evidence type="ECO:0000313" key="4">
    <source>
        <dbReference type="Proteomes" id="UP001161017"/>
    </source>
</evidence>
<dbReference type="EMBL" id="JAPUFD010000005">
    <property type="protein sequence ID" value="MDI1487576.1"/>
    <property type="molecule type" value="Genomic_DNA"/>
</dbReference>
<dbReference type="SMART" id="SM00173">
    <property type="entry name" value="RAS"/>
    <property type="match status" value="1"/>
</dbReference>
<evidence type="ECO:0000256" key="1">
    <source>
        <dbReference type="ARBA" id="ARBA00022741"/>
    </source>
</evidence>
<sequence>MDAEDGPTVPIILLGDPSCGKSTFLAKLSQGPSSLSKPVTPANPLPILRDFDQPFVYQICMYNRPYRFEFSDTSSPDNYTLLRPSVILICYDVCDRRTLDNARDVWSEQAARTWLADKEDIVVALIGLKRDLRTEGNEMVVDPLRGHQVAQELRCDLYAECSAMTGELMSEVFEDVARKAAKTTTEAGGLSQGGCALM</sequence>
<reference evidence="3" key="1">
    <citation type="journal article" date="2023" name="Genome Biol. Evol.">
        <title>First Whole Genome Sequence and Flow Cytometry Genome Size Data for the Lichen-Forming Fungus Ramalina farinacea (Ascomycota).</title>
        <authorList>
            <person name="Llewellyn T."/>
            <person name="Mian S."/>
            <person name="Hill R."/>
            <person name="Leitch I.J."/>
            <person name="Gaya E."/>
        </authorList>
    </citation>
    <scope>NUCLEOTIDE SEQUENCE</scope>
    <source>
        <strain evidence="3">LIQ254RAFAR</strain>
    </source>
</reference>
<dbReference type="InterPro" id="IPR003578">
    <property type="entry name" value="Small_GTPase_Rho"/>
</dbReference>
<dbReference type="Proteomes" id="UP001161017">
    <property type="component" value="Unassembled WGS sequence"/>
</dbReference>
<dbReference type="SMART" id="SM00174">
    <property type="entry name" value="RHO"/>
    <property type="match status" value="1"/>
</dbReference>
<dbReference type="PROSITE" id="PS51419">
    <property type="entry name" value="RAB"/>
    <property type="match status" value="1"/>
</dbReference>
<dbReference type="InterPro" id="IPR027417">
    <property type="entry name" value="P-loop_NTPase"/>
</dbReference>
<dbReference type="PRINTS" id="PR00449">
    <property type="entry name" value="RASTRNSFRMNG"/>
</dbReference>
<comment type="caution">
    <text evidence="3">The sequence shown here is derived from an EMBL/GenBank/DDBJ whole genome shotgun (WGS) entry which is preliminary data.</text>
</comment>
<dbReference type="SMART" id="SM00175">
    <property type="entry name" value="RAB"/>
    <property type="match status" value="1"/>
</dbReference>
<dbReference type="GO" id="GO:0003924">
    <property type="term" value="F:GTPase activity"/>
    <property type="evidence" value="ECO:0007669"/>
    <property type="project" value="InterPro"/>
</dbReference>
<dbReference type="Pfam" id="PF00071">
    <property type="entry name" value="Ras"/>
    <property type="match status" value="1"/>
</dbReference>
<evidence type="ECO:0000256" key="2">
    <source>
        <dbReference type="ARBA" id="ARBA00023134"/>
    </source>
</evidence>
<dbReference type="GO" id="GO:0005525">
    <property type="term" value="F:GTP binding"/>
    <property type="evidence" value="ECO:0007669"/>
    <property type="project" value="UniProtKB-KW"/>
</dbReference>
<dbReference type="PANTHER" id="PTHR24072">
    <property type="entry name" value="RHO FAMILY GTPASE"/>
    <property type="match status" value="1"/>
</dbReference>
<accession>A0AA43TQH0</accession>
<proteinExistence type="predicted"/>